<sequence length="263" mass="29254">MLHTPDTDSFISIKHVSKSFGPVQALSDIGLDIKSGEFVSIVGPSGCGKSTLLMLLSGLMKRTGGDIRVGGQMVDSPRSDIGIVFQRDVLMEWRSALRNVLLQAEVRGMPMGPAAARARELLKMVSLDAFENAYPHQLSGGMRQRVSICRALLHKPPLLVMDEPFGALDALTRDQMQLDLLRICRETHTTVLFITHSISEAIFLSDRVVVMSPRPGRIERIIDIDLPRPRRLSIRESREFATYSDEVTQIFKSLGVLREGDDE</sequence>
<dbReference type="AlphaFoldDB" id="A0A369W4C1"/>
<proteinExistence type="inferred from homology"/>
<dbReference type="PROSITE" id="PS50893">
    <property type="entry name" value="ABC_TRANSPORTER_2"/>
    <property type="match status" value="1"/>
</dbReference>
<keyword evidence="4 6" id="KW-0067">ATP-binding</keyword>
<reference evidence="7" key="1">
    <citation type="submission" date="2018-07" db="EMBL/GenBank/DDBJ databases">
        <authorList>
            <person name="Liu B.-T."/>
            <person name="Du Z."/>
        </authorList>
    </citation>
    <scope>NUCLEOTIDE SEQUENCE [LARGE SCALE GENOMIC DNA]</scope>
    <source>
        <strain evidence="7">XYN52</strain>
    </source>
</reference>
<dbReference type="GO" id="GO:0005524">
    <property type="term" value="F:ATP binding"/>
    <property type="evidence" value="ECO:0007669"/>
    <property type="project" value="UniProtKB-KW"/>
</dbReference>
<dbReference type="InterPro" id="IPR003439">
    <property type="entry name" value="ABC_transporter-like_ATP-bd"/>
</dbReference>
<dbReference type="Pfam" id="PF00005">
    <property type="entry name" value="ABC_tran"/>
    <property type="match status" value="1"/>
</dbReference>
<dbReference type="InterPro" id="IPR050166">
    <property type="entry name" value="ABC_transporter_ATP-bind"/>
</dbReference>
<keyword evidence="7" id="KW-1185">Reference proteome</keyword>
<dbReference type="OrthoDB" id="9807242at2"/>
<evidence type="ECO:0000256" key="4">
    <source>
        <dbReference type="ARBA" id="ARBA00022840"/>
    </source>
</evidence>
<protein>
    <submittedName>
        <fullName evidence="6">ABC transporter ATP-binding protein</fullName>
    </submittedName>
</protein>
<dbReference type="EMBL" id="QQNH01000005">
    <property type="protein sequence ID" value="RDE09546.1"/>
    <property type="molecule type" value="Genomic_DNA"/>
</dbReference>
<dbReference type="SMART" id="SM00382">
    <property type="entry name" value="AAA"/>
    <property type="match status" value="1"/>
</dbReference>
<dbReference type="Gene3D" id="3.40.50.300">
    <property type="entry name" value="P-loop containing nucleotide triphosphate hydrolases"/>
    <property type="match status" value="1"/>
</dbReference>
<comment type="similarity">
    <text evidence="1">Belongs to the ABC transporter superfamily.</text>
</comment>
<dbReference type="Proteomes" id="UP000253759">
    <property type="component" value="Unassembled WGS sequence"/>
</dbReference>
<organism evidence="6 7">
    <name type="scientific">Pelagibacterium lacus</name>
    <dbReference type="NCBI Taxonomy" id="2282655"/>
    <lineage>
        <taxon>Bacteria</taxon>
        <taxon>Pseudomonadati</taxon>
        <taxon>Pseudomonadota</taxon>
        <taxon>Alphaproteobacteria</taxon>
        <taxon>Hyphomicrobiales</taxon>
        <taxon>Devosiaceae</taxon>
        <taxon>Pelagibacterium</taxon>
    </lineage>
</organism>
<dbReference type="PANTHER" id="PTHR42788:SF13">
    <property type="entry name" value="ALIPHATIC SULFONATES IMPORT ATP-BINDING PROTEIN SSUB"/>
    <property type="match status" value="1"/>
</dbReference>
<accession>A0A369W4C1</accession>
<evidence type="ECO:0000256" key="1">
    <source>
        <dbReference type="ARBA" id="ARBA00005417"/>
    </source>
</evidence>
<evidence type="ECO:0000256" key="2">
    <source>
        <dbReference type="ARBA" id="ARBA00022448"/>
    </source>
</evidence>
<dbReference type="CDD" id="cd03293">
    <property type="entry name" value="ABC_NrtD_SsuB_transporters"/>
    <property type="match status" value="1"/>
</dbReference>
<keyword evidence="3" id="KW-0547">Nucleotide-binding</keyword>
<feature type="domain" description="ABC transporter" evidence="5">
    <location>
        <begin position="11"/>
        <end position="234"/>
    </location>
</feature>
<evidence type="ECO:0000313" key="6">
    <source>
        <dbReference type="EMBL" id="RDE09546.1"/>
    </source>
</evidence>
<dbReference type="InterPro" id="IPR003593">
    <property type="entry name" value="AAA+_ATPase"/>
</dbReference>
<evidence type="ECO:0000256" key="3">
    <source>
        <dbReference type="ARBA" id="ARBA00022741"/>
    </source>
</evidence>
<dbReference type="InterPro" id="IPR027417">
    <property type="entry name" value="P-loop_NTPase"/>
</dbReference>
<dbReference type="PROSITE" id="PS00211">
    <property type="entry name" value="ABC_TRANSPORTER_1"/>
    <property type="match status" value="1"/>
</dbReference>
<dbReference type="SUPFAM" id="SSF52540">
    <property type="entry name" value="P-loop containing nucleoside triphosphate hydrolases"/>
    <property type="match status" value="1"/>
</dbReference>
<evidence type="ECO:0000313" key="7">
    <source>
        <dbReference type="Proteomes" id="UP000253759"/>
    </source>
</evidence>
<keyword evidence="2" id="KW-0813">Transport</keyword>
<evidence type="ECO:0000259" key="5">
    <source>
        <dbReference type="PROSITE" id="PS50893"/>
    </source>
</evidence>
<dbReference type="PANTHER" id="PTHR42788">
    <property type="entry name" value="TAURINE IMPORT ATP-BINDING PROTEIN-RELATED"/>
    <property type="match status" value="1"/>
</dbReference>
<dbReference type="GO" id="GO:0016887">
    <property type="term" value="F:ATP hydrolysis activity"/>
    <property type="evidence" value="ECO:0007669"/>
    <property type="project" value="InterPro"/>
</dbReference>
<comment type="caution">
    <text evidence="6">The sequence shown here is derived from an EMBL/GenBank/DDBJ whole genome shotgun (WGS) entry which is preliminary data.</text>
</comment>
<dbReference type="InterPro" id="IPR017871">
    <property type="entry name" value="ABC_transporter-like_CS"/>
</dbReference>
<name>A0A369W4C1_9HYPH</name>
<gene>
    <name evidence="6" type="ORF">DVH29_05135</name>
</gene>